<gene>
    <name evidence="2" type="ORF">LMG8286_00936</name>
</gene>
<name>A0ABM8Q3K0_9BACT</name>
<keyword evidence="1" id="KW-0812">Transmembrane</keyword>
<evidence type="ECO:0008006" key="4">
    <source>
        <dbReference type="Google" id="ProtNLM"/>
    </source>
</evidence>
<dbReference type="Proteomes" id="UP000789359">
    <property type="component" value="Unassembled WGS sequence"/>
</dbReference>
<keyword evidence="1" id="KW-1133">Transmembrane helix</keyword>
<dbReference type="EMBL" id="CAJHOE010000001">
    <property type="protein sequence ID" value="CAD7287331.1"/>
    <property type="molecule type" value="Genomic_DNA"/>
</dbReference>
<evidence type="ECO:0000313" key="3">
    <source>
        <dbReference type="Proteomes" id="UP000789359"/>
    </source>
</evidence>
<reference evidence="2 3" key="1">
    <citation type="submission" date="2020-11" db="EMBL/GenBank/DDBJ databases">
        <authorList>
            <person name="Peeters C."/>
        </authorList>
    </citation>
    <scope>NUCLEOTIDE SEQUENCE [LARGE SCALE GENOMIC DNA]</scope>
    <source>
        <strain evidence="2 3">LMG 8286</strain>
    </source>
</reference>
<evidence type="ECO:0000313" key="2">
    <source>
        <dbReference type="EMBL" id="CAD7287331.1"/>
    </source>
</evidence>
<sequence>MQVCVLYFFQVLAPTQALVIPVSYIFSIFYPVSFILHVFGFGGLFDIWIEKFLNLTATTSQIKIEFWQFLLYNVISLLAIKSRVLMIFAGMIGAFVFVIFQI</sequence>
<proteinExistence type="predicted"/>
<accession>A0ABM8Q3K0</accession>
<comment type="caution">
    <text evidence="2">The sequence shown here is derived from an EMBL/GenBank/DDBJ whole genome shotgun (WGS) entry which is preliminary data.</text>
</comment>
<feature type="transmembrane region" description="Helical" evidence="1">
    <location>
        <begin position="27"/>
        <end position="49"/>
    </location>
</feature>
<protein>
    <recommendedName>
        <fullName evidence="4">ComEC/Rec2-related protein domain-containing protein</fullName>
    </recommendedName>
</protein>
<keyword evidence="3" id="KW-1185">Reference proteome</keyword>
<evidence type="ECO:0000256" key="1">
    <source>
        <dbReference type="SAM" id="Phobius"/>
    </source>
</evidence>
<keyword evidence="1" id="KW-0472">Membrane</keyword>
<feature type="transmembrane region" description="Helical" evidence="1">
    <location>
        <begin position="70"/>
        <end position="100"/>
    </location>
</feature>
<organism evidence="2 3">
    <name type="scientific">Campylobacter suis</name>
    <dbReference type="NCBI Taxonomy" id="2790657"/>
    <lineage>
        <taxon>Bacteria</taxon>
        <taxon>Pseudomonadati</taxon>
        <taxon>Campylobacterota</taxon>
        <taxon>Epsilonproteobacteria</taxon>
        <taxon>Campylobacterales</taxon>
        <taxon>Campylobacteraceae</taxon>
        <taxon>Campylobacter</taxon>
    </lineage>
</organism>